<keyword evidence="2" id="KW-0167">Capsid protein</keyword>
<reference evidence="2 3" key="1">
    <citation type="submission" date="2013-06" db="EMBL/GenBank/DDBJ databases">
        <title>Rumen cellulosomics: divergent fiber-degrading strategies revealed by comparative genome-wide analysis of six Ruminococcal strains.</title>
        <authorList>
            <person name="Dassa B."/>
            <person name="Borovok I."/>
            <person name="Lamed R."/>
            <person name="Flint H."/>
            <person name="Yeoman C.J."/>
            <person name="White B."/>
            <person name="Bayer E.A."/>
        </authorList>
    </citation>
    <scope>NUCLEOTIDE SEQUENCE [LARGE SCALE GENOMIC DNA]</scope>
    <source>
        <strain evidence="2 3">SY3</strain>
    </source>
</reference>
<sequence length="790" mass="88805">MEDKANKKKAAIAVAASAAVLGIIAAAVIFLTPKDLVISEICAENDGNFEEASLRDSEGKLCDWIEIYNPNVKAVDLKDYTLCRDGKADHAISGGTIPARGYALVYCTKNGFDDPDVISADIKIPKGEECTISLKNGGIAVDSITAAPAPKGYTVCSGKNGAYITLATPCAKNSEVKCASQVIFSKESGFYPDAISLEMTASDSAGIYYTTDGTDPRTSDTAEIYSDPVDIRDRAGDKNVLSAMDPMKIQLEYRPGKVEAPKDEDVDKGTVIRACAKSADGEWGLVSTASYFVGLSPADHSNMPVISLVTEPDSLYDHETGIYVRGKVYEDYYPTDPNHLYNGSIPANYNQKGKDWERPCTLQFFESDGSLVFTQEAGMRIQGGWSRADYQKSFRFYARSEYGNKSFDHRFWQGLDTAEGQDDDSFSTFVLRNGGNDSNFLKFKDLMLQDMTDGFSFATQTGRPCVLFIDGEYWGLYVLQEDYSQEYFTRHYGVKEKSVAIYKNNALDEGLPEDETSFNDMQSFISENDMSIGDNYSRACQLLDMENFIDYCAVEMYIFNDDWPQNNYGFWRSADGSEYGDGKWRFFMFDTESCACHYNMKGAEKNLFEYLDEKKHKPLTKMILSLLENDEFRTKLITRLMDMGNCTFTPERLESFINTYSDAYLSEMPAYYLRFPTNRTVERSSMPMISRMTKFFSNRQDKLIEYLSAEYDLGKTRTITVTSESTDITLNGCEIGKNCDCRYFDNSQITLTAEGKVTWEISKKGRKTEEITDRTLTINVTDDITIKARS</sequence>
<evidence type="ECO:0000313" key="2">
    <source>
        <dbReference type="EMBL" id="EXM39045.1"/>
    </source>
</evidence>
<dbReference type="SUPFAM" id="SSF74853">
    <property type="entry name" value="Lamin A/C globular tail domain"/>
    <property type="match status" value="1"/>
</dbReference>
<organism evidence="2 3">
    <name type="scientific">Ruminococcus albus SY3</name>
    <dbReference type="NCBI Taxonomy" id="1341156"/>
    <lineage>
        <taxon>Bacteria</taxon>
        <taxon>Bacillati</taxon>
        <taxon>Bacillota</taxon>
        <taxon>Clostridia</taxon>
        <taxon>Eubacteriales</taxon>
        <taxon>Oscillospiraceae</taxon>
        <taxon>Ruminococcus</taxon>
    </lineage>
</organism>
<dbReference type="Proteomes" id="UP000021369">
    <property type="component" value="Unassembled WGS sequence"/>
</dbReference>
<dbReference type="InterPro" id="IPR036415">
    <property type="entry name" value="Lamin_tail_dom_sf"/>
</dbReference>
<dbReference type="RefSeq" id="WP_037288498.1">
    <property type="nucleotide sequence ID" value="NZ_JEOB01000003.1"/>
</dbReference>
<dbReference type="EMBL" id="JEOB01000003">
    <property type="protein sequence ID" value="EXM39045.1"/>
    <property type="molecule type" value="Genomic_DNA"/>
</dbReference>
<dbReference type="PROSITE" id="PS51841">
    <property type="entry name" value="LTD"/>
    <property type="match status" value="1"/>
</dbReference>
<protein>
    <submittedName>
        <fullName evidence="2">Spore coat protein CotH</fullName>
    </submittedName>
</protein>
<gene>
    <name evidence="2" type="ORF">RASY3_12165</name>
</gene>
<dbReference type="Pfam" id="PF13287">
    <property type="entry name" value="Fn3_assoc"/>
    <property type="match status" value="1"/>
</dbReference>
<evidence type="ECO:0000313" key="3">
    <source>
        <dbReference type="Proteomes" id="UP000021369"/>
    </source>
</evidence>
<name>A0A011WPY2_RUMAL</name>
<keyword evidence="3" id="KW-1185">Reference proteome</keyword>
<dbReference type="PATRIC" id="fig|1341156.4.peg.2371"/>
<comment type="caution">
    <text evidence="2">The sequence shown here is derived from an EMBL/GenBank/DDBJ whole genome shotgun (WGS) entry which is preliminary data.</text>
</comment>
<feature type="domain" description="LTD" evidence="1">
    <location>
        <begin position="25"/>
        <end position="148"/>
    </location>
</feature>
<keyword evidence="2" id="KW-0946">Virion</keyword>
<dbReference type="InterPro" id="IPR001322">
    <property type="entry name" value="Lamin_tail_dom"/>
</dbReference>
<accession>A0A011WPY2</accession>
<dbReference type="InterPro" id="IPR014867">
    <property type="entry name" value="Spore_coat_CotH_CotH2/3/7"/>
</dbReference>
<evidence type="ECO:0000259" key="1">
    <source>
        <dbReference type="PROSITE" id="PS51841"/>
    </source>
</evidence>
<dbReference type="OrthoDB" id="9806464at2"/>
<proteinExistence type="predicted"/>
<dbReference type="Pfam" id="PF08757">
    <property type="entry name" value="CotH"/>
    <property type="match status" value="1"/>
</dbReference>
<dbReference type="AlphaFoldDB" id="A0A011WPY2"/>
<dbReference type="Pfam" id="PF00932">
    <property type="entry name" value="LTD"/>
    <property type="match status" value="1"/>
</dbReference>
<dbReference type="InterPro" id="IPR026876">
    <property type="entry name" value="Fn3_assoc_repeat"/>
</dbReference>